<feature type="coiled-coil region" evidence="1">
    <location>
        <begin position="303"/>
        <end position="349"/>
    </location>
</feature>
<comment type="caution">
    <text evidence="2">The sequence shown here is derived from an EMBL/GenBank/DDBJ whole genome shotgun (WGS) entry which is preliminary data.</text>
</comment>
<evidence type="ECO:0000313" key="3">
    <source>
        <dbReference type="Proteomes" id="UP000315782"/>
    </source>
</evidence>
<dbReference type="Pfam" id="PF03993">
    <property type="entry name" value="DUF349"/>
    <property type="match status" value="2"/>
</dbReference>
<evidence type="ECO:0000313" key="2">
    <source>
        <dbReference type="EMBL" id="RZO19884.1"/>
    </source>
</evidence>
<dbReference type="EMBL" id="SHBI01000027">
    <property type="protein sequence ID" value="RZO19884.1"/>
    <property type="molecule type" value="Genomic_DNA"/>
</dbReference>
<reference evidence="2 3" key="1">
    <citation type="submission" date="2019-02" db="EMBL/GenBank/DDBJ databases">
        <title>Prokaryotic population dynamics and viral predation in marine succession experiment using metagenomics: the confinement effect.</title>
        <authorList>
            <person name="Haro-Moreno J.M."/>
            <person name="Rodriguez-Valera F."/>
            <person name="Lopez-Perez M."/>
        </authorList>
    </citation>
    <scope>NUCLEOTIDE SEQUENCE [LARGE SCALE GENOMIC DNA]</scope>
    <source>
        <strain evidence="2">MED-G163</strain>
    </source>
</reference>
<sequence length="472" mass="55003">METSQDLFKQLEEAEKLFSDGSIKIAQKKVREVISKTKTFNKVPNKLRHKLNFAIGQSRYFDEMSSFATNPKRDELIKEISNIIDNPLKELKKQAHLIHDIQTKWQLLDLSSRPASRDQWTKFNELTNKAWEPCGEYFDELKDIKINNAKERIKIIHEIDSYVENNSKKWPDAKTLIFYLRDAFDKWQQFAPVLDKDLNKLKKLYFEAKKPINDQIKKQEQLVVSAKESLIAKVDAISNEDNDICIKQFNDLKNDWKKAGSAGRKLDNKLWETFNKSADRFFNVKKEIFDGELEKAQEILTNLKSDEISINDASNKLNELKNINKSKEYESIKKLIKSKKSELQIKQKETKINSYVSLLESFVKNDLDNNDLPSSIKNKLNKEPLEKSNTEKLRYSCVKLESLANLDSLKKDIDLRQSIQMEMLTNKFNKTSNDLNSLDELLIHFINNISSDPSTAEKALWKRISKSIEILV</sequence>
<evidence type="ECO:0000256" key="1">
    <source>
        <dbReference type="SAM" id="Coils"/>
    </source>
</evidence>
<dbReference type="InterPro" id="IPR007139">
    <property type="entry name" value="DUF349"/>
</dbReference>
<gene>
    <name evidence="2" type="ORF">EVA96_03360</name>
</gene>
<dbReference type="AlphaFoldDB" id="A0A520MF82"/>
<protein>
    <submittedName>
        <fullName evidence="2">DUF349 domain-containing protein</fullName>
    </submittedName>
</protein>
<name>A0A520MF82_9GAMM</name>
<organism evidence="2 3">
    <name type="scientific">SAR86 cluster bacterium</name>
    <dbReference type="NCBI Taxonomy" id="2030880"/>
    <lineage>
        <taxon>Bacteria</taxon>
        <taxon>Pseudomonadati</taxon>
        <taxon>Pseudomonadota</taxon>
        <taxon>Gammaproteobacteria</taxon>
        <taxon>SAR86 cluster</taxon>
    </lineage>
</organism>
<keyword evidence="1" id="KW-0175">Coiled coil</keyword>
<accession>A0A520MF82</accession>
<dbReference type="Proteomes" id="UP000315782">
    <property type="component" value="Unassembled WGS sequence"/>
</dbReference>
<proteinExistence type="predicted"/>